<sequence>DLEEYIMIIGFWYFSLVCGQDGKGNGFLITIKECPTAESFHEVTEPNKNGF</sequence>
<dbReference type="EMBL" id="CP045900">
    <property type="protein sequence ID" value="QQP42333.1"/>
    <property type="molecule type" value="Genomic_DNA"/>
</dbReference>
<accession>A0A7T8H2P5</accession>
<protein>
    <submittedName>
        <fullName evidence="1">Uncharacterized protein</fullName>
    </submittedName>
</protein>
<feature type="non-terminal residue" evidence="1">
    <location>
        <position position="1"/>
    </location>
</feature>
<organism evidence="1 2">
    <name type="scientific">Caligus rogercresseyi</name>
    <name type="common">Sea louse</name>
    <dbReference type="NCBI Taxonomy" id="217165"/>
    <lineage>
        <taxon>Eukaryota</taxon>
        <taxon>Metazoa</taxon>
        <taxon>Ecdysozoa</taxon>
        <taxon>Arthropoda</taxon>
        <taxon>Crustacea</taxon>
        <taxon>Multicrustacea</taxon>
        <taxon>Hexanauplia</taxon>
        <taxon>Copepoda</taxon>
        <taxon>Siphonostomatoida</taxon>
        <taxon>Caligidae</taxon>
        <taxon>Caligus</taxon>
    </lineage>
</organism>
<evidence type="ECO:0000313" key="2">
    <source>
        <dbReference type="Proteomes" id="UP000595437"/>
    </source>
</evidence>
<keyword evidence="2" id="KW-1185">Reference proteome</keyword>
<dbReference type="AlphaFoldDB" id="A0A7T8H2P5"/>
<gene>
    <name evidence="1" type="ORF">FKW44_016955</name>
</gene>
<dbReference type="Proteomes" id="UP000595437">
    <property type="component" value="Chromosome 11"/>
</dbReference>
<evidence type="ECO:0000313" key="1">
    <source>
        <dbReference type="EMBL" id="QQP42333.1"/>
    </source>
</evidence>
<proteinExistence type="predicted"/>
<name>A0A7T8H2P5_CALRO</name>
<reference evidence="2" key="1">
    <citation type="submission" date="2021-01" db="EMBL/GenBank/DDBJ databases">
        <title>Caligus Genome Assembly.</title>
        <authorList>
            <person name="Gallardo-Escarate C."/>
        </authorList>
    </citation>
    <scope>NUCLEOTIDE SEQUENCE [LARGE SCALE GENOMIC DNA]</scope>
</reference>